<dbReference type="CDD" id="cd00267">
    <property type="entry name" value="ABC_ATPase"/>
    <property type="match status" value="1"/>
</dbReference>
<sequence length="1127" mass="129800">MNASGMTNMLDFASSDERAGFRLHDIEVYNWGTFHQRVWRFPTGGDNTLLTGDIGSGKSTLVDAITTLLVPAQKIAYNKAAGAEARERTLRSYVLGYYKSERSESGASARPVALRDHNSYSVILGHFYNEGYDQHVTLAQVFYITDSRGQPERFYVVADRPLNITEHFAHFGSDLSNLRKRLRELPGVTLETSFAAYSAAFRRRFGIDNDQALELFSQTVSMKSVGNLTDFVRDHMLEEFPVEERIQALVQHFDDLSRAHEAVLKAKQQIARLQPLVQDCERYGHESAERATLVANRDALTPWFAGLKAELLNKRLANLAQDLARQQEQHRSLQERQQQGLSRRDELNRAIAQNGGDRLAAIRQEISRLEADRRRRQHAAERYDSLAGKLELPLASSVDVFLANRQSLAELNDSYREQRDAAQNNQTETAVELRNLRQQHDLIDTELASLRQRRSNLPARVLDIRTRLCAELGLVDNQLPFVGELLQVREEEKDWEGVAERLLHNFGLSLLVPDELYAPVAQWVEQTHLGGRLVYFRVRPRRSQTIPDIHPDSLVRKLQIKPDTSFYDWLEEELVRRFDYACCVSLEQFRREDKAVTRGGQVKSGQERHEKDDRRRLNDRTHYILGWSNEQKIAALEKQTADLQVRIQQYALQLAELQQRQRDFDERLGLLAQLSVFDSFQDLDWKPLQVQIHGLEQEHQQLEAESDTLRALQEQLRQLESDLASLHHALDEKNRELARTEQKQEDAQRAADEARALYQAATADQQAQFPRLEALREEALGEHTLTVESCSNREQELRNWLQAAINAADKRLDRLREKVVNTMSDYRNAYPMDTRDVDASVEAAADYRAMLASLEQDGLPQFEQRFKSMLNENIINEIANFQSHLRREELDIRERIEEINRSLHEIDYNPGRLIQLEAQSSGDGEINAFRSDLKACTEGSLSGSQNDQYAESKFLQVRQIIERFRGRDGSSEADRRWTRKVCDVRNWFVFSASERWREDNSEHEHYSDSGGKSGGQKEKLAYTVLAASLAYRFGLEWGATRSRSFRFVVIDEAFGRGSDESARYGLELFRKLNLQLLIVTPLQKIHIIEPYVASVGFVHNEQGRESMLRCLSIEEYREQKVVREGTQ</sequence>
<evidence type="ECO:0000256" key="1">
    <source>
        <dbReference type="SAM" id="Coils"/>
    </source>
</evidence>
<organism evidence="2 3">
    <name type="scientific">Halopseudomonas formosensis</name>
    <dbReference type="NCBI Taxonomy" id="1002526"/>
    <lineage>
        <taxon>Bacteria</taxon>
        <taxon>Pseudomonadati</taxon>
        <taxon>Pseudomonadota</taxon>
        <taxon>Gammaproteobacteria</taxon>
        <taxon>Pseudomonadales</taxon>
        <taxon>Pseudomonadaceae</taxon>
        <taxon>Halopseudomonas</taxon>
    </lineage>
</organism>
<evidence type="ECO:0000313" key="3">
    <source>
        <dbReference type="Proteomes" id="UP000242815"/>
    </source>
</evidence>
<feature type="coiled-coil region" evidence="1">
    <location>
        <begin position="798"/>
        <end position="825"/>
    </location>
</feature>
<dbReference type="AlphaFoldDB" id="A0A1I5ZJ00"/>
<dbReference type="RefSeq" id="WP_090535866.1">
    <property type="nucleotide sequence ID" value="NZ_FOYD01000001.1"/>
</dbReference>
<dbReference type="InterPro" id="IPR027417">
    <property type="entry name" value="P-loop_NTPase"/>
</dbReference>
<proteinExistence type="predicted"/>
<keyword evidence="1" id="KW-0175">Coiled coil</keyword>
<dbReference type="EMBL" id="FOYD01000001">
    <property type="protein sequence ID" value="SFQ56415.1"/>
    <property type="molecule type" value="Genomic_DNA"/>
</dbReference>
<feature type="coiled-coil region" evidence="1">
    <location>
        <begin position="405"/>
        <end position="453"/>
    </location>
</feature>
<evidence type="ECO:0000313" key="2">
    <source>
        <dbReference type="EMBL" id="SFQ56415.1"/>
    </source>
</evidence>
<dbReference type="STRING" id="1002526.SAMN05216578_10164"/>
<feature type="coiled-coil region" evidence="1">
    <location>
        <begin position="633"/>
        <end position="667"/>
    </location>
</feature>
<accession>A0A1I5ZJ00</accession>
<dbReference type="Gene3D" id="3.40.50.300">
    <property type="entry name" value="P-loop containing nucleotide triphosphate hydrolases"/>
    <property type="match status" value="1"/>
</dbReference>
<feature type="coiled-coil region" evidence="1">
    <location>
        <begin position="692"/>
        <end position="764"/>
    </location>
</feature>
<dbReference type="Proteomes" id="UP000242815">
    <property type="component" value="Unassembled WGS sequence"/>
</dbReference>
<name>A0A1I5ZJ00_9GAMM</name>
<gene>
    <name evidence="2" type="ORF">SAMN05216578_10164</name>
</gene>
<dbReference type="SUPFAM" id="SSF52540">
    <property type="entry name" value="P-loop containing nucleoside triphosphate hydrolases"/>
    <property type="match status" value="1"/>
</dbReference>
<reference evidence="2 3" key="1">
    <citation type="submission" date="2016-10" db="EMBL/GenBank/DDBJ databases">
        <authorList>
            <person name="de Groot N.N."/>
        </authorList>
    </citation>
    <scope>NUCLEOTIDE SEQUENCE [LARGE SCALE GENOMIC DNA]</scope>
    <source>
        <strain evidence="2 3">JCM 18415</strain>
    </source>
</reference>
<dbReference type="Pfam" id="PF13558">
    <property type="entry name" value="SbcC_Walker_B"/>
    <property type="match status" value="1"/>
</dbReference>
<feature type="coiled-coil region" evidence="1">
    <location>
        <begin position="309"/>
        <end position="336"/>
    </location>
</feature>
<protein>
    <submittedName>
        <fullName evidence="2">Uncharacterized protein YPO0396</fullName>
    </submittedName>
</protein>
<dbReference type="Pfam" id="PF13555">
    <property type="entry name" value="AAA_29"/>
    <property type="match status" value="1"/>
</dbReference>
<dbReference type="OrthoDB" id="174137at2"/>